<accession>A0A6G0WDW6</accession>
<evidence type="ECO:0000313" key="8">
    <source>
        <dbReference type="Proteomes" id="UP000481153"/>
    </source>
</evidence>
<dbReference type="Proteomes" id="UP000481153">
    <property type="component" value="Unassembled WGS sequence"/>
</dbReference>
<evidence type="ECO:0000256" key="3">
    <source>
        <dbReference type="ARBA" id="ARBA00023212"/>
    </source>
</evidence>
<feature type="coiled-coil region" evidence="5">
    <location>
        <begin position="411"/>
        <end position="551"/>
    </location>
</feature>
<reference evidence="7 8" key="1">
    <citation type="submission" date="2019-07" db="EMBL/GenBank/DDBJ databases">
        <title>Genomics analysis of Aphanomyces spp. identifies a new class of oomycete effector associated with host adaptation.</title>
        <authorList>
            <person name="Gaulin E."/>
        </authorList>
    </citation>
    <scope>NUCLEOTIDE SEQUENCE [LARGE SCALE GENOMIC DNA]</scope>
    <source>
        <strain evidence="7 8">ATCC 201684</strain>
    </source>
</reference>
<keyword evidence="2" id="KW-0963">Cytoplasm</keyword>
<evidence type="ECO:0000256" key="5">
    <source>
        <dbReference type="SAM" id="Coils"/>
    </source>
</evidence>
<dbReference type="PANTHER" id="PTHR20544">
    <property type="entry name" value="CENTROSOMAL PROTEIN CEP135"/>
    <property type="match status" value="1"/>
</dbReference>
<comment type="caution">
    <text evidence="7">The sequence shown here is derived from an EMBL/GenBank/DDBJ whole genome shotgun (WGS) entry which is preliminary data.</text>
</comment>
<dbReference type="PANTHER" id="PTHR20544:SF0">
    <property type="entry name" value="NUCLEOPROTEIN TPR_MLP1 DOMAIN-CONTAINING PROTEIN"/>
    <property type="match status" value="1"/>
</dbReference>
<dbReference type="GO" id="GO:0005814">
    <property type="term" value="C:centriole"/>
    <property type="evidence" value="ECO:0007669"/>
    <property type="project" value="UniProtKB-SubCell"/>
</dbReference>
<feature type="coiled-coil region" evidence="5">
    <location>
        <begin position="667"/>
        <end position="1051"/>
    </location>
</feature>
<dbReference type="AlphaFoldDB" id="A0A6G0WDW6"/>
<comment type="similarity">
    <text evidence="4">Belongs to the CEP135/TSGA10 family.</text>
</comment>
<dbReference type="InterPro" id="IPR051877">
    <property type="entry name" value="Centriole_BasalBody_StrucProt"/>
</dbReference>
<evidence type="ECO:0000256" key="2">
    <source>
        <dbReference type="ARBA" id="ARBA00022490"/>
    </source>
</evidence>
<feature type="coiled-coil region" evidence="5">
    <location>
        <begin position="576"/>
        <end position="631"/>
    </location>
</feature>
<dbReference type="SUPFAM" id="SSF57997">
    <property type="entry name" value="Tropomyosin"/>
    <property type="match status" value="2"/>
</dbReference>
<evidence type="ECO:0000313" key="7">
    <source>
        <dbReference type="EMBL" id="KAF0725514.1"/>
    </source>
</evidence>
<evidence type="ECO:0000256" key="6">
    <source>
        <dbReference type="SAM" id="MobiDB-lite"/>
    </source>
</evidence>
<evidence type="ECO:0000256" key="1">
    <source>
        <dbReference type="ARBA" id="ARBA00004114"/>
    </source>
</evidence>
<feature type="coiled-coil region" evidence="5">
    <location>
        <begin position="341"/>
        <end position="382"/>
    </location>
</feature>
<gene>
    <name evidence="7" type="ORF">Ae201684_016027</name>
</gene>
<comment type="subcellular location">
    <subcellularLocation>
        <location evidence="1">Cytoplasm</location>
        <location evidence="1">Cytoskeleton</location>
        <location evidence="1">Microtubule organizing center</location>
        <location evidence="1">Centrosome</location>
        <location evidence="1">Centriole</location>
    </subcellularLocation>
</comment>
<name>A0A6G0WDW6_9STRA</name>
<proteinExistence type="inferred from homology"/>
<keyword evidence="3" id="KW-0206">Cytoskeleton</keyword>
<feature type="compositionally biased region" description="Low complexity" evidence="6">
    <location>
        <begin position="1240"/>
        <end position="1260"/>
    </location>
</feature>
<feature type="compositionally biased region" description="Low complexity" evidence="6">
    <location>
        <begin position="1171"/>
        <end position="1181"/>
    </location>
</feature>
<evidence type="ECO:0000256" key="4">
    <source>
        <dbReference type="ARBA" id="ARBA00038123"/>
    </source>
</evidence>
<keyword evidence="5" id="KW-0175">Coiled coil</keyword>
<protein>
    <submittedName>
        <fullName evidence="7">Uncharacterized protein</fullName>
    </submittedName>
</protein>
<dbReference type="Gene3D" id="6.10.250.3110">
    <property type="match status" value="1"/>
</dbReference>
<organism evidence="7 8">
    <name type="scientific">Aphanomyces euteiches</name>
    <dbReference type="NCBI Taxonomy" id="100861"/>
    <lineage>
        <taxon>Eukaryota</taxon>
        <taxon>Sar</taxon>
        <taxon>Stramenopiles</taxon>
        <taxon>Oomycota</taxon>
        <taxon>Saprolegniomycetes</taxon>
        <taxon>Saprolegniales</taxon>
        <taxon>Verrucalvaceae</taxon>
        <taxon>Aphanomyces</taxon>
    </lineage>
</organism>
<feature type="region of interest" description="Disordered" evidence="6">
    <location>
        <begin position="96"/>
        <end position="119"/>
    </location>
</feature>
<feature type="region of interest" description="Disordered" evidence="6">
    <location>
        <begin position="1237"/>
        <end position="1266"/>
    </location>
</feature>
<dbReference type="Gene3D" id="1.10.287.1490">
    <property type="match status" value="1"/>
</dbReference>
<feature type="region of interest" description="Disordered" evidence="6">
    <location>
        <begin position="1155"/>
        <end position="1196"/>
    </location>
</feature>
<feature type="coiled-coil region" evidence="5">
    <location>
        <begin position="198"/>
        <end position="305"/>
    </location>
</feature>
<keyword evidence="8" id="KW-1185">Reference proteome</keyword>
<dbReference type="EMBL" id="VJMJ01000240">
    <property type="protein sequence ID" value="KAF0725514.1"/>
    <property type="molecule type" value="Genomic_DNA"/>
</dbReference>
<sequence length="1266" mass="145227">MSQESFIVLQKENHALTRENSELHLELIRMQEELDAKSKAALIREKELQDKIQELQFLNTQKTSQLQKKDNDLSKLYAQIQRLQTESGNHESIEINRHLPQPTIPKVVPTPSNTTETPSDDEVLRQKQVDSLKRENKALQDKFAVFETQIRAREAEIERLGKQLRENIQTKDYTTARTSFAKAKYDLEAKEIAQDIEKEHLERQVDFLNDQVAKYEQKLEELHPAIQRTNLLTNQLSQARELNESYLAELESLRYQLNQLEQERLLCASKATETTQAADAAQATLAQVQADLADSKAQIMRLEHALKATHYDKVSSSNSVANLEAHIKILTTELNQLKPVHKDSINQLNQMQLSNDQLTRQLDSLEKELATMQSKLSSSLATHDADTEVISTLRRECSTLESAIQDRDKQIRQLQGALDTAQQSASSLELQKKQAEASYTQDTQRAMDMAAHQSSIYAEERASLRKDNETLRANVRQLQLDRKETQQVLETTRHDLDQHQRLSEQLQRQFNDKLVEIDQLQSQLKQLKVELVHAHEDIARLEVRIAEKENEPLPPPPPPADGKEWQKRLHDVLLAKQEIETQLSAAKTSKASLEVRLTKNTASLRAAEEAASRYQAEIAQLQQRVATLEGQVLSSKQSKTYFENEYQAAMQAWTDQSSELQLVQHQLEAAETQQQLQSRQLDETKAALQKAQTKGQQLENLLEQAQSSRKAIEMQWTLLQEELRHAKEHQVAREAQIKRLQIETGEQAKQLLQLEKDNDQLKHLVAEMDYARDNWTLKQKQLSLDVAQLRDDKSFLEKQIEQLHDQEKRQKAQLSQMKSVLEAMDREKDKLIVDLDRKTEELNMLQTQNVQANQEHTAIRSQLQECQLALHRLESALQEKEMELGTSVAQLNQAESTARTLKQDVDLLKAEQVALQQDLHHMTVENQSLAGECATLHHELDQVGEDQRALRNHIHQVERERESYHIELEDLKQTYRALVVEMDALEVTRSQLTSTREELGSTNSHLRRHIQDLTRERDDAIHKANELEAQEQVFSHQIKELTLQLQRLQDKDAANTRSQALLSGALSSQHQVATELAHERVESAAHNSSLNQRLAYLQAQLNNSVHDRTQLANQVNQLNLDKHQLETLLASVRSQVATLQVQIEQLQEEKSALVQELTTQASPPSDRRRAPSSSHSQNESSPDAMPSLQEAEERCRKLEERLSRQDATIQQLEQSRSKFRKFAAKYESELQQRDRVIEALRSSQRSSSSSTLSQRGQTQQHTTEGP</sequence>
<dbReference type="VEuPathDB" id="FungiDB:AeMF1_019250"/>